<name>A0ABR5T3Y9_9BURK</name>
<dbReference type="EMBL" id="LNJQ01000004">
    <property type="protein sequence ID" value="KWZ37940.1"/>
    <property type="molecule type" value="Genomic_DNA"/>
</dbReference>
<evidence type="ECO:0000313" key="2">
    <source>
        <dbReference type="EMBL" id="KWZ37940.1"/>
    </source>
</evidence>
<gene>
    <name evidence="2" type="ORF">WS72_23775</name>
</gene>
<keyword evidence="3" id="KW-1185">Reference proteome</keyword>
<feature type="region of interest" description="Disordered" evidence="1">
    <location>
        <begin position="29"/>
        <end position="63"/>
    </location>
</feature>
<evidence type="ECO:0000256" key="1">
    <source>
        <dbReference type="SAM" id="MobiDB-lite"/>
    </source>
</evidence>
<accession>A0ABR5T3Y9</accession>
<comment type="caution">
    <text evidence="2">The sequence shown here is derived from an EMBL/GenBank/DDBJ whole genome shotgun (WGS) entry which is preliminary data.</text>
</comment>
<dbReference type="Proteomes" id="UP000070255">
    <property type="component" value="Unassembled WGS sequence"/>
</dbReference>
<proteinExistence type="predicted"/>
<reference evidence="2 3" key="1">
    <citation type="submission" date="2015-11" db="EMBL/GenBank/DDBJ databases">
        <authorList>
            <person name="Sahl J."/>
            <person name="Wagner D."/>
            <person name="Keim P."/>
        </authorList>
    </citation>
    <scope>NUCLEOTIDE SEQUENCE [LARGE SCALE GENOMIC DNA]</scope>
    <source>
        <strain evidence="2 3">BDU18</strain>
    </source>
</reference>
<organism evidence="2 3">
    <name type="scientific">Burkholderia savannae</name>
    <dbReference type="NCBI Taxonomy" id="1637837"/>
    <lineage>
        <taxon>Bacteria</taxon>
        <taxon>Pseudomonadati</taxon>
        <taxon>Pseudomonadota</taxon>
        <taxon>Betaproteobacteria</taxon>
        <taxon>Burkholderiales</taxon>
        <taxon>Burkholderiaceae</taxon>
        <taxon>Burkholderia</taxon>
        <taxon>pseudomallei group</taxon>
    </lineage>
</organism>
<evidence type="ECO:0000313" key="3">
    <source>
        <dbReference type="Proteomes" id="UP000070255"/>
    </source>
</evidence>
<protein>
    <submittedName>
        <fullName evidence="2">Uncharacterized protein</fullName>
    </submittedName>
</protein>
<sequence length="63" mass="6633">MPAGGGAGALPAAYAAVRAAVDPRTILNDRLERPQSHGPRTCVQASPITRRLRYAGRHSPGIE</sequence>